<feature type="domain" description="Glycosyltransferase family 28 N-terminal" evidence="1">
    <location>
        <begin position="52"/>
        <end position="109"/>
    </location>
</feature>
<dbReference type="RefSeq" id="WP_020510569.1">
    <property type="nucleotide sequence ID" value="NZ_JBIAZU010000002.1"/>
</dbReference>
<dbReference type="SUPFAM" id="SSF53756">
    <property type="entry name" value="UDP-Glycosyltransferase/glycogen phosphorylase"/>
    <property type="match status" value="1"/>
</dbReference>
<sequence>MRLLLVTGSGGVLLDLLALRPWWQRHDTSWVAVRAADTTVALQGLPVTWERSSIGVWRALRLLRRQRPDLVVSAGERMATPFFLAARLLRVPTIWVESLTRTGPRARVARLAREVLVQRQSRPGVFVGELY</sequence>
<evidence type="ECO:0000259" key="1">
    <source>
        <dbReference type="Pfam" id="PF03033"/>
    </source>
</evidence>
<dbReference type="EC" id="2.4.-.-" evidence="2"/>
<dbReference type="Pfam" id="PF03033">
    <property type="entry name" value="Glyco_transf_28"/>
    <property type="match status" value="1"/>
</dbReference>
<keyword evidence="3" id="KW-1185">Reference proteome</keyword>
<reference evidence="2 3" key="1">
    <citation type="submission" date="2024-10" db="EMBL/GenBank/DDBJ databases">
        <title>The Natural Products Discovery Center: Release of the First 8490 Sequenced Strains for Exploring Actinobacteria Biosynthetic Diversity.</title>
        <authorList>
            <person name="Kalkreuter E."/>
            <person name="Kautsar S.A."/>
            <person name="Yang D."/>
            <person name="Bader C.D."/>
            <person name="Teijaro C.N."/>
            <person name="Fluegel L."/>
            <person name="Davis C.M."/>
            <person name="Simpson J.R."/>
            <person name="Lauterbach L."/>
            <person name="Steele A.D."/>
            <person name="Gui C."/>
            <person name="Meng S."/>
            <person name="Li G."/>
            <person name="Viehrig K."/>
            <person name="Ye F."/>
            <person name="Su P."/>
            <person name="Kiefer A.F."/>
            <person name="Nichols A."/>
            <person name="Cepeda A.J."/>
            <person name="Yan W."/>
            <person name="Fan B."/>
            <person name="Jiang Y."/>
            <person name="Adhikari A."/>
            <person name="Zheng C.-J."/>
            <person name="Schuster L."/>
            <person name="Cowan T.M."/>
            <person name="Smanski M.J."/>
            <person name="Chevrette M.G."/>
            <person name="De Carvalho L.P.S."/>
            <person name="Shen B."/>
        </authorList>
    </citation>
    <scope>NUCLEOTIDE SEQUENCE [LARGE SCALE GENOMIC DNA]</scope>
    <source>
        <strain evidence="2 3">NPDC000087</strain>
    </source>
</reference>
<keyword evidence="2" id="KW-0808">Transferase</keyword>
<protein>
    <submittedName>
        <fullName evidence="2">Glycosyltransferase</fullName>
        <ecNumber evidence="2">2.4.-.-</ecNumber>
    </submittedName>
</protein>
<organism evidence="2 3">
    <name type="scientific">Paractinoplanes globisporus</name>
    <dbReference type="NCBI Taxonomy" id="113565"/>
    <lineage>
        <taxon>Bacteria</taxon>
        <taxon>Bacillati</taxon>
        <taxon>Actinomycetota</taxon>
        <taxon>Actinomycetes</taxon>
        <taxon>Micromonosporales</taxon>
        <taxon>Micromonosporaceae</taxon>
        <taxon>Paractinoplanes</taxon>
    </lineage>
</organism>
<dbReference type="GO" id="GO:0016757">
    <property type="term" value="F:glycosyltransferase activity"/>
    <property type="evidence" value="ECO:0007669"/>
    <property type="project" value="UniProtKB-KW"/>
</dbReference>
<dbReference type="EMBL" id="JBIAZU010000002">
    <property type="protein sequence ID" value="MFF5290438.1"/>
    <property type="molecule type" value="Genomic_DNA"/>
</dbReference>
<dbReference type="Gene3D" id="3.40.50.2000">
    <property type="entry name" value="Glycogen Phosphorylase B"/>
    <property type="match status" value="1"/>
</dbReference>
<evidence type="ECO:0000313" key="3">
    <source>
        <dbReference type="Proteomes" id="UP001602245"/>
    </source>
</evidence>
<dbReference type="InterPro" id="IPR004276">
    <property type="entry name" value="GlycoTrans_28_N"/>
</dbReference>
<proteinExistence type="predicted"/>
<keyword evidence="2" id="KW-0328">Glycosyltransferase</keyword>
<gene>
    <name evidence="2" type="ORF">ACFY35_13425</name>
</gene>
<dbReference type="Proteomes" id="UP001602245">
    <property type="component" value="Unassembled WGS sequence"/>
</dbReference>
<accession>A0ABW6WBS2</accession>
<name>A0ABW6WBS2_9ACTN</name>
<comment type="caution">
    <text evidence="2">The sequence shown here is derived from an EMBL/GenBank/DDBJ whole genome shotgun (WGS) entry which is preliminary data.</text>
</comment>
<evidence type="ECO:0000313" key="2">
    <source>
        <dbReference type="EMBL" id="MFF5290438.1"/>
    </source>
</evidence>